<dbReference type="Gene3D" id="2.60.40.1890">
    <property type="entry name" value="PCu(A)C copper chaperone"/>
    <property type="match status" value="1"/>
</dbReference>
<organism evidence="2 3">
    <name type="scientific">Candidatus Corynebacterium gallistercoris</name>
    <dbReference type="NCBI Taxonomy" id="2838530"/>
    <lineage>
        <taxon>Bacteria</taxon>
        <taxon>Bacillati</taxon>
        <taxon>Actinomycetota</taxon>
        <taxon>Actinomycetes</taxon>
        <taxon>Mycobacteriales</taxon>
        <taxon>Corynebacteriaceae</taxon>
        <taxon>Corynebacterium</taxon>
    </lineage>
</organism>
<dbReference type="SUPFAM" id="SSF110087">
    <property type="entry name" value="DR1885-like metal-binding protein"/>
    <property type="match status" value="1"/>
</dbReference>
<dbReference type="PANTHER" id="PTHR36302:SF1">
    <property type="entry name" value="COPPER CHAPERONE PCU(A)C"/>
    <property type="match status" value="1"/>
</dbReference>
<accession>A0A9D1S0F0</accession>
<proteinExistence type="predicted"/>
<evidence type="ECO:0000313" key="2">
    <source>
        <dbReference type="EMBL" id="HIW96830.1"/>
    </source>
</evidence>
<feature type="region of interest" description="Disordered" evidence="1">
    <location>
        <begin position="20"/>
        <end position="47"/>
    </location>
</feature>
<reference evidence="2" key="2">
    <citation type="submission" date="2021-04" db="EMBL/GenBank/DDBJ databases">
        <authorList>
            <person name="Gilroy R."/>
        </authorList>
    </citation>
    <scope>NUCLEOTIDE SEQUENCE</scope>
    <source>
        <strain evidence="2">4376</strain>
    </source>
</reference>
<sequence length="174" mass="17778">MGAATVVTAALVLAGCSDASEDSAESSSATSSSAASETHGTTAQEDAAVTLDEGYVTAKPADKEMTSVMGHLVNHTDSDLHITAVSGDLDGAAWEIHETSDGTMRVKEDGLTIPAGGHVALEPGGDHIMIMNVPQELAAGDTVSMTLTDDGGNDYVIADIPVRVQQSSHEHYAG</sequence>
<evidence type="ECO:0000256" key="1">
    <source>
        <dbReference type="SAM" id="MobiDB-lite"/>
    </source>
</evidence>
<evidence type="ECO:0000313" key="3">
    <source>
        <dbReference type="Proteomes" id="UP000824189"/>
    </source>
</evidence>
<reference evidence="2" key="1">
    <citation type="journal article" date="2021" name="PeerJ">
        <title>Extensive microbial diversity within the chicken gut microbiome revealed by metagenomics and culture.</title>
        <authorList>
            <person name="Gilroy R."/>
            <person name="Ravi A."/>
            <person name="Getino M."/>
            <person name="Pursley I."/>
            <person name="Horton D.L."/>
            <person name="Alikhan N.F."/>
            <person name="Baker D."/>
            <person name="Gharbi K."/>
            <person name="Hall N."/>
            <person name="Watson M."/>
            <person name="Adriaenssens E.M."/>
            <person name="Foster-Nyarko E."/>
            <person name="Jarju S."/>
            <person name="Secka A."/>
            <person name="Antonio M."/>
            <person name="Oren A."/>
            <person name="Chaudhuri R.R."/>
            <person name="La Ragione R."/>
            <person name="Hildebrand F."/>
            <person name="Pallen M.J."/>
        </authorList>
    </citation>
    <scope>NUCLEOTIDE SEQUENCE</scope>
    <source>
        <strain evidence="2">4376</strain>
    </source>
</reference>
<gene>
    <name evidence="2" type="ORF">H9867_10215</name>
</gene>
<comment type="caution">
    <text evidence="2">The sequence shown here is derived from an EMBL/GenBank/DDBJ whole genome shotgun (WGS) entry which is preliminary data.</text>
</comment>
<dbReference type="InterPro" id="IPR007410">
    <property type="entry name" value="LpqE-like"/>
</dbReference>
<dbReference type="Proteomes" id="UP000824189">
    <property type="component" value="Unassembled WGS sequence"/>
</dbReference>
<dbReference type="PANTHER" id="PTHR36302">
    <property type="entry name" value="BLR7088 PROTEIN"/>
    <property type="match status" value="1"/>
</dbReference>
<dbReference type="EMBL" id="DXFZ01000120">
    <property type="protein sequence ID" value="HIW96830.1"/>
    <property type="molecule type" value="Genomic_DNA"/>
</dbReference>
<dbReference type="Pfam" id="PF04314">
    <property type="entry name" value="PCuAC"/>
    <property type="match status" value="1"/>
</dbReference>
<name>A0A9D1S0F0_9CORY</name>
<feature type="compositionally biased region" description="Low complexity" evidence="1">
    <location>
        <begin position="25"/>
        <end position="38"/>
    </location>
</feature>
<dbReference type="AlphaFoldDB" id="A0A9D1S0F0"/>
<protein>
    <submittedName>
        <fullName evidence="2">Copper chaperone PCu(A)C</fullName>
    </submittedName>
</protein>
<dbReference type="InterPro" id="IPR036182">
    <property type="entry name" value="PCuAC_sf"/>
</dbReference>
<dbReference type="InterPro" id="IPR058248">
    <property type="entry name" value="Lxx211020-like"/>
</dbReference>